<reference evidence="2 3" key="1">
    <citation type="journal article" date="2020" name="Microbiol. Res.">
        <title>Flavobacterium pokkalii sp. nov., a novel plant growth promoting native rhizobacteria isolated from pokkali rice grown in coastal saline affected agricultural regions of southern India, Kerala.</title>
        <authorList>
            <person name="Menon R.R."/>
            <person name="Kumari S."/>
            <person name="Viver T."/>
            <person name="Rameshkumar N."/>
        </authorList>
    </citation>
    <scope>NUCLEOTIDE SEQUENCE [LARGE SCALE GENOMIC DNA]</scope>
    <source>
        <strain evidence="2 3">L1I52</strain>
    </source>
</reference>
<evidence type="ECO:0000313" key="3">
    <source>
        <dbReference type="Proteomes" id="UP000661715"/>
    </source>
</evidence>
<dbReference type="EMBL" id="NASZ01000001">
    <property type="protein sequence ID" value="MBD0723579.1"/>
    <property type="molecule type" value="Genomic_DNA"/>
</dbReference>
<evidence type="ECO:0000256" key="1">
    <source>
        <dbReference type="SAM" id="Phobius"/>
    </source>
</evidence>
<keyword evidence="3" id="KW-1185">Reference proteome</keyword>
<sequence>MIYDKKILAVFETYNFCQNQIQNSHVHINRFLKCSIMKKKLQYGILISAVTLAVILYCYVYQNHRNISQEKAAYSMSVPELEKEFTANDSLALAKFLDQTIRIMATITALDHQNNLMVLNHKLLAIFTDSIPKNIKINQKVTVKGRFLGYDELVDEFKMDQCSFAD</sequence>
<keyword evidence="1" id="KW-0812">Transmembrane</keyword>
<dbReference type="Proteomes" id="UP000661715">
    <property type="component" value="Unassembled WGS sequence"/>
</dbReference>
<evidence type="ECO:0008006" key="4">
    <source>
        <dbReference type="Google" id="ProtNLM"/>
    </source>
</evidence>
<accession>A0ABR7ULH7</accession>
<evidence type="ECO:0000313" key="2">
    <source>
        <dbReference type="EMBL" id="MBD0723579.1"/>
    </source>
</evidence>
<comment type="caution">
    <text evidence="2">The sequence shown here is derived from an EMBL/GenBank/DDBJ whole genome shotgun (WGS) entry which is preliminary data.</text>
</comment>
<keyword evidence="1" id="KW-0472">Membrane</keyword>
<name>A0ABR7ULH7_9FLAO</name>
<protein>
    <recommendedName>
        <fullName evidence="4">tRNA_anti-like</fullName>
    </recommendedName>
</protein>
<dbReference type="InterPro" id="IPR024422">
    <property type="entry name" value="Protein_unknown_function_OB"/>
</dbReference>
<proteinExistence type="predicted"/>
<gene>
    <name evidence="2" type="ORF">B6A10_00130</name>
</gene>
<organism evidence="2 3">
    <name type="scientific">Flavobacterium pokkalii</name>
    <dbReference type="NCBI Taxonomy" id="1940408"/>
    <lineage>
        <taxon>Bacteria</taxon>
        <taxon>Pseudomonadati</taxon>
        <taxon>Bacteroidota</taxon>
        <taxon>Flavobacteriia</taxon>
        <taxon>Flavobacteriales</taxon>
        <taxon>Flavobacteriaceae</taxon>
        <taxon>Flavobacterium</taxon>
    </lineage>
</organism>
<dbReference type="Pfam" id="PF12869">
    <property type="entry name" value="tRNA_anti-like"/>
    <property type="match status" value="1"/>
</dbReference>
<keyword evidence="1" id="KW-1133">Transmembrane helix</keyword>
<feature type="transmembrane region" description="Helical" evidence="1">
    <location>
        <begin position="43"/>
        <end position="62"/>
    </location>
</feature>